<comment type="caution">
    <text evidence="5">The sequence shown here is derived from an EMBL/GenBank/DDBJ whole genome shotgun (WGS) entry which is preliminary data.</text>
</comment>
<reference evidence="5 6" key="1">
    <citation type="submission" date="2019-03" db="EMBL/GenBank/DDBJ databases">
        <title>Draft genome sequences of novel Actinobacteria.</title>
        <authorList>
            <person name="Sahin N."/>
            <person name="Ay H."/>
            <person name="Saygin H."/>
        </authorList>
    </citation>
    <scope>NUCLEOTIDE SEQUENCE [LARGE SCALE GENOMIC DNA]</scope>
    <source>
        <strain evidence="5 6">JCM 30547</strain>
    </source>
</reference>
<dbReference type="InterPro" id="IPR037057">
    <property type="entry name" value="DNA_rep_MutH/T2_RE_sf"/>
</dbReference>
<evidence type="ECO:0000256" key="2">
    <source>
        <dbReference type="ARBA" id="ARBA00022759"/>
    </source>
</evidence>
<proteinExistence type="predicted"/>
<gene>
    <name evidence="5" type="ORF">E1261_06585</name>
</gene>
<dbReference type="Pfam" id="PF09126">
    <property type="entry name" value="NaeI"/>
    <property type="match status" value="1"/>
</dbReference>
<feature type="domain" description="Type II restriction enzyme NaeI" evidence="4">
    <location>
        <begin position="15"/>
        <end position="297"/>
    </location>
</feature>
<evidence type="ECO:0000259" key="4">
    <source>
        <dbReference type="Pfam" id="PF09126"/>
    </source>
</evidence>
<dbReference type="InterPro" id="IPR015210">
    <property type="entry name" value="NaeI"/>
</dbReference>
<sequence length="314" mass="35148">MPPPAAIVDPEIDAVEAELLRLDPSGDRVARVLRETLDQLLDGRRRGRWSYTDLHKTEKTYMGTLVEINLHREFDFADGDDTDYQIAGVQVDCKFSQKIGGWEFGPELVGHLGLVVWANDLQSIWRAGLVRASTGILRESTNRDAKRKLTQTGLAQVRWLWDSHPGLEPNQILQMDPIQRERIYSAGPSGQARLDQLCRELQRVILRRTTVETIGWGLVDPLKRMRANKGARDNLRPEGLLVLGHQDNDPLVAAALGLPRPTKGQFIVCRVVPAEVGTGAEISGTWWRPAELEDPVVSAPVVPRRISTVYPRVP</sequence>
<evidence type="ECO:0000313" key="6">
    <source>
        <dbReference type="Proteomes" id="UP000295075"/>
    </source>
</evidence>
<name>A0A4R4QDI3_9ACTN</name>
<evidence type="ECO:0000256" key="1">
    <source>
        <dbReference type="ARBA" id="ARBA00022722"/>
    </source>
</evidence>
<dbReference type="GO" id="GO:0009307">
    <property type="term" value="P:DNA restriction-modification system"/>
    <property type="evidence" value="ECO:0007669"/>
    <property type="project" value="InterPro"/>
</dbReference>
<keyword evidence="1" id="KW-0540">Nuclease</keyword>
<evidence type="ECO:0000313" key="5">
    <source>
        <dbReference type="EMBL" id="TDC33152.1"/>
    </source>
</evidence>
<dbReference type="OrthoDB" id="9179812at2"/>
<dbReference type="CDD" id="cd22338">
    <property type="entry name" value="NaeI-like"/>
    <property type="match status" value="1"/>
</dbReference>
<dbReference type="AlphaFoldDB" id="A0A4R4QDI3"/>
<dbReference type="Gene3D" id="1.10.10.10">
    <property type="entry name" value="Winged helix-like DNA-binding domain superfamily/Winged helix DNA-binding domain"/>
    <property type="match status" value="1"/>
</dbReference>
<dbReference type="InterPro" id="IPR036388">
    <property type="entry name" value="WH-like_DNA-bd_sf"/>
</dbReference>
<organism evidence="5 6">
    <name type="scientific">Kribbella albertanoniae</name>
    <dbReference type="NCBI Taxonomy" id="1266829"/>
    <lineage>
        <taxon>Bacteria</taxon>
        <taxon>Bacillati</taxon>
        <taxon>Actinomycetota</taxon>
        <taxon>Actinomycetes</taxon>
        <taxon>Propionibacteriales</taxon>
        <taxon>Kribbellaceae</taxon>
        <taxon>Kribbella</taxon>
    </lineage>
</organism>
<dbReference type="RefSeq" id="WP_132403456.1">
    <property type="nucleotide sequence ID" value="NZ_SMKA01000016.1"/>
</dbReference>
<keyword evidence="2 5" id="KW-0255">Endonuclease</keyword>
<keyword evidence="6" id="KW-1185">Reference proteome</keyword>
<dbReference type="Proteomes" id="UP000295075">
    <property type="component" value="Unassembled WGS sequence"/>
</dbReference>
<evidence type="ECO:0000256" key="3">
    <source>
        <dbReference type="ARBA" id="ARBA00022801"/>
    </source>
</evidence>
<dbReference type="SUPFAM" id="SSF52980">
    <property type="entry name" value="Restriction endonuclease-like"/>
    <property type="match status" value="1"/>
</dbReference>
<keyword evidence="3" id="KW-0378">Hydrolase</keyword>
<dbReference type="Gene3D" id="3.40.600.10">
    <property type="entry name" value="DNA mismatch repair MutH/Restriction endonuclease, type II"/>
    <property type="match status" value="1"/>
</dbReference>
<dbReference type="GO" id="GO:0003677">
    <property type="term" value="F:DNA binding"/>
    <property type="evidence" value="ECO:0007669"/>
    <property type="project" value="InterPro"/>
</dbReference>
<dbReference type="GO" id="GO:0009036">
    <property type="term" value="F:type II site-specific deoxyribonuclease activity"/>
    <property type="evidence" value="ECO:0007669"/>
    <property type="project" value="InterPro"/>
</dbReference>
<dbReference type="InterPro" id="IPR011335">
    <property type="entry name" value="Restrct_endonuc-II-like"/>
</dbReference>
<dbReference type="EMBL" id="SMKA01000016">
    <property type="protein sequence ID" value="TDC33152.1"/>
    <property type="molecule type" value="Genomic_DNA"/>
</dbReference>
<protein>
    <submittedName>
        <fullName evidence="5">Restriction endonuclease</fullName>
    </submittedName>
</protein>
<accession>A0A4R4QDI3</accession>